<keyword evidence="3" id="KW-0812">Transmembrane</keyword>
<proteinExistence type="predicted"/>
<feature type="compositionally biased region" description="Basic and acidic residues" evidence="8">
    <location>
        <begin position="21"/>
        <end position="38"/>
    </location>
</feature>
<evidence type="ECO:0000313" key="10">
    <source>
        <dbReference type="EMBL" id="KAJ8934357.1"/>
    </source>
</evidence>
<comment type="caution">
    <text evidence="10">The sequence shown here is derived from an EMBL/GenBank/DDBJ whole genome shotgun (WGS) entry which is preliminary data.</text>
</comment>
<feature type="domain" description="MRH" evidence="9">
    <location>
        <begin position="153"/>
        <end position="292"/>
    </location>
</feature>
<name>A0AAV8X6E3_9CUCU</name>
<dbReference type="GO" id="GO:0000139">
    <property type="term" value="C:Golgi membrane"/>
    <property type="evidence" value="ECO:0007669"/>
    <property type="project" value="UniProtKB-SubCell"/>
</dbReference>
<accession>A0AAV8X6E3</accession>
<dbReference type="InterPro" id="IPR009011">
    <property type="entry name" value="Man6P_isomerase_rcpt-bd_dom_sf"/>
</dbReference>
<evidence type="ECO:0000256" key="8">
    <source>
        <dbReference type="SAM" id="MobiDB-lite"/>
    </source>
</evidence>
<evidence type="ECO:0000256" key="5">
    <source>
        <dbReference type="ARBA" id="ARBA00022989"/>
    </source>
</evidence>
<dbReference type="GO" id="GO:0038023">
    <property type="term" value="F:signaling receptor activity"/>
    <property type="evidence" value="ECO:0007669"/>
    <property type="project" value="InterPro"/>
</dbReference>
<dbReference type="Proteomes" id="UP001162156">
    <property type="component" value="Unassembled WGS sequence"/>
</dbReference>
<keyword evidence="7" id="KW-1015">Disulfide bond</keyword>
<dbReference type="GO" id="GO:0010008">
    <property type="term" value="C:endosome membrane"/>
    <property type="evidence" value="ECO:0007669"/>
    <property type="project" value="UniProtKB-SubCell"/>
</dbReference>
<evidence type="ECO:0000256" key="3">
    <source>
        <dbReference type="ARBA" id="ARBA00022692"/>
    </source>
</evidence>
<dbReference type="EMBL" id="JANEYF010003732">
    <property type="protein sequence ID" value="KAJ8934357.1"/>
    <property type="molecule type" value="Genomic_DNA"/>
</dbReference>
<evidence type="ECO:0000256" key="1">
    <source>
        <dbReference type="ARBA" id="ARBA00004308"/>
    </source>
</evidence>
<evidence type="ECO:0000256" key="4">
    <source>
        <dbReference type="ARBA" id="ARBA00022729"/>
    </source>
</evidence>
<dbReference type="SMART" id="SM01404">
    <property type="entry name" value="CIMR"/>
    <property type="match status" value="2"/>
</dbReference>
<evidence type="ECO:0000256" key="6">
    <source>
        <dbReference type="ARBA" id="ARBA00023136"/>
    </source>
</evidence>
<keyword evidence="6" id="KW-0472">Membrane</keyword>
<evidence type="ECO:0000259" key="9">
    <source>
        <dbReference type="PROSITE" id="PS51914"/>
    </source>
</evidence>
<evidence type="ECO:0000256" key="7">
    <source>
        <dbReference type="ARBA" id="ARBA00023157"/>
    </source>
</evidence>
<reference evidence="10" key="1">
    <citation type="journal article" date="2023" name="Insect Mol. Biol.">
        <title>Genome sequencing provides insights into the evolution of gene families encoding plant cell wall-degrading enzymes in longhorned beetles.</title>
        <authorList>
            <person name="Shin N.R."/>
            <person name="Okamura Y."/>
            <person name="Kirsch R."/>
            <person name="Pauchet Y."/>
        </authorList>
    </citation>
    <scope>NUCLEOTIDE SEQUENCE</scope>
    <source>
        <strain evidence="10">RBIC_L_NR</strain>
    </source>
</reference>
<dbReference type="GO" id="GO:0005537">
    <property type="term" value="F:D-mannose binding"/>
    <property type="evidence" value="ECO:0007669"/>
    <property type="project" value="InterPro"/>
</dbReference>
<comment type="subcellular location">
    <subcellularLocation>
        <location evidence="1">Endomembrane system</location>
    </subcellularLocation>
</comment>
<dbReference type="InterPro" id="IPR000479">
    <property type="entry name" value="CIMR_rpt"/>
</dbReference>
<keyword evidence="5" id="KW-1133">Transmembrane helix</keyword>
<gene>
    <name evidence="10" type="ORF">NQ314_013398</name>
</gene>
<sequence>MDKEEERKLLQWYNELPSDDENYRPDDSQSRSSERESEQWENFSEDDDDSIKDPNYEMSDTGSNSEENTENDVDMIEESGSLSNEVLGDNNDLDAPIEIVDENDITADRGKGQSEGIGDGKEWFGILKNNIDHQVISLMLDKSSCTYIHSEFHNCSLHLNGQHYDLKPLTLNNSNYEIKDVVNKSIIYLLNVCGPVTDSEAPCDKNSMIVMKDLDQNNVKYRIKSLGKMDTMTILNGDVIIKSFSGSYCDEEGYYSSVVRFICSVIEEKPQLLKKTGCTFHFQWKTPYACPKIDHSSEKKCIIQDVTNNISLDFTNMKNTFLKVNLNRTYVFDLCKENYTECLSEKNCSYFPVQKKLSRQNDRTCLEFNLPKKCESVTDINMVRFELICDIIINNGHFNLIGLDNCTLKLELHTNLICSKQDVAVDVYRKHENFKYDATNEQILKKEENCSITNNLTGYKFYISSLQLNIPSLHCPEVSFNNQNHSVLLTYSDNTICKLSDKKGKYDYRILLKCSKDEMEHQMHSECSQEYENPKFCKLFETSILDNLSAKESNTSATGSVEEYIMAAFMRRTVICNEA</sequence>
<dbReference type="InterPro" id="IPR044865">
    <property type="entry name" value="MRH_dom"/>
</dbReference>
<dbReference type="PANTHER" id="PTHR15071">
    <property type="entry name" value="MANNOSE-6-PHOSPHATE RECEPTOR FAMILY MEMBER"/>
    <property type="match status" value="1"/>
</dbReference>
<keyword evidence="11" id="KW-1185">Reference proteome</keyword>
<dbReference type="PANTHER" id="PTHR15071:SF0">
    <property type="entry name" value="MANNOSE 6-PHOSPHATE RECEPTOR-LIKE PROTEIN 1"/>
    <property type="match status" value="1"/>
</dbReference>
<dbReference type="Gene3D" id="2.70.130.10">
    <property type="entry name" value="Mannose-6-phosphate receptor binding domain"/>
    <property type="match status" value="1"/>
</dbReference>
<evidence type="ECO:0000256" key="2">
    <source>
        <dbReference type="ARBA" id="ARBA00022448"/>
    </source>
</evidence>
<keyword evidence="2" id="KW-0813">Transport</keyword>
<dbReference type="PROSITE" id="PS51914">
    <property type="entry name" value="MRH"/>
    <property type="match status" value="1"/>
</dbReference>
<feature type="region of interest" description="Disordered" evidence="8">
    <location>
        <begin position="1"/>
        <end position="71"/>
    </location>
</feature>
<dbReference type="Pfam" id="PF00878">
    <property type="entry name" value="CIMR"/>
    <property type="match status" value="2"/>
</dbReference>
<dbReference type="AlphaFoldDB" id="A0AAV8X6E3"/>
<protein>
    <recommendedName>
        <fullName evidence="9">MRH domain-containing protein</fullName>
    </recommendedName>
</protein>
<dbReference type="GO" id="GO:0007041">
    <property type="term" value="P:lysosomal transport"/>
    <property type="evidence" value="ECO:0007669"/>
    <property type="project" value="InterPro"/>
</dbReference>
<organism evidence="10 11">
    <name type="scientific">Rhamnusium bicolor</name>
    <dbReference type="NCBI Taxonomy" id="1586634"/>
    <lineage>
        <taxon>Eukaryota</taxon>
        <taxon>Metazoa</taxon>
        <taxon>Ecdysozoa</taxon>
        <taxon>Arthropoda</taxon>
        <taxon>Hexapoda</taxon>
        <taxon>Insecta</taxon>
        <taxon>Pterygota</taxon>
        <taxon>Neoptera</taxon>
        <taxon>Endopterygota</taxon>
        <taxon>Coleoptera</taxon>
        <taxon>Polyphaga</taxon>
        <taxon>Cucujiformia</taxon>
        <taxon>Chrysomeloidea</taxon>
        <taxon>Cerambycidae</taxon>
        <taxon>Lepturinae</taxon>
        <taxon>Rhagiini</taxon>
        <taxon>Rhamnusium</taxon>
    </lineage>
</organism>
<evidence type="ECO:0000313" key="11">
    <source>
        <dbReference type="Proteomes" id="UP001162156"/>
    </source>
</evidence>
<dbReference type="SUPFAM" id="SSF50911">
    <property type="entry name" value="Mannose 6-phosphate receptor domain"/>
    <property type="match status" value="1"/>
</dbReference>
<keyword evidence="4" id="KW-0732">Signal</keyword>